<keyword evidence="2" id="KW-1185">Reference proteome</keyword>
<reference evidence="1 2" key="1">
    <citation type="journal article" date="2022" name="Hortic Res">
        <title>A haplotype resolved chromosomal level avocado genome allows analysis of novel avocado genes.</title>
        <authorList>
            <person name="Nath O."/>
            <person name="Fletcher S.J."/>
            <person name="Hayward A."/>
            <person name="Shaw L.M."/>
            <person name="Masouleh A.K."/>
            <person name="Furtado A."/>
            <person name="Henry R.J."/>
            <person name="Mitter N."/>
        </authorList>
    </citation>
    <scope>NUCLEOTIDE SEQUENCE [LARGE SCALE GENOMIC DNA]</scope>
    <source>
        <strain evidence="2">cv. Hass</strain>
    </source>
</reference>
<comment type="caution">
    <text evidence="1">The sequence shown here is derived from an EMBL/GenBank/DDBJ whole genome shotgun (WGS) entry which is preliminary data.</text>
</comment>
<evidence type="ECO:0000313" key="1">
    <source>
        <dbReference type="EMBL" id="KAJ8621603.1"/>
    </source>
</evidence>
<dbReference type="Proteomes" id="UP001234297">
    <property type="component" value="Chromosome 10"/>
</dbReference>
<name>A0ACC2KKP7_PERAE</name>
<dbReference type="EMBL" id="CM056818">
    <property type="protein sequence ID" value="KAJ8621603.1"/>
    <property type="molecule type" value="Genomic_DNA"/>
</dbReference>
<sequence length="470" mass="51851">MAMEDTRLPHIAILPTPGMGHLIPIAEFAKRLIHHHDFSFTFISIAVDFTPKAQKAVVDALPMGMNPIHLPPIDLSDTPRDSKIETLISLTVRRALPSVRDVLTRLKSTTRLVALVADLFATDAFDVAAEFGIPLYIFFPSNAMALTCLVNLPKLDAMYSCEYRDLPEPVKLPGCIPLQGKDLLDPVQDKKDEAYKWMLYHGNRYSLAKGIILNSFVDMEPGAIKALEEINSPPVHPVGPLIRAGSTGEESECLRWLDEQPIGSVLFVSFGSGGTLSWEQMKELALGLELSEQRFLWVVRSPHEKAANGSYFTVQSSKDPIQFLPTGFLSRTKNVGLVVSSWAPQVQVLSHSSTGGFLCHCGWNSTLETVVHGVPMIAWPLFAEQKMNAVMLSEDLKVALRPREKENGLIGREEIARVVKGLLEGEEGKRLRSRMRELKDAASRALSEDGSSSRALSELASELKGSKMLT</sequence>
<gene>
    <name evidence="1" type="ORF">MRB53_030132</name>
</gene>
<evidence type="ECO:0000313" key="2">
    <source>
        <dbReference type="Proteomes" id="UP001234297"/>
    </source>
</evidence>
<proteinExistence type="predicted"/>
<organism evidence="1 2">
    <name type="scientific">Persea americana</name>
    <name type="common">Avocado</name>
    <dbReference type="NCBI Taxonomy" id="3435"/>
    <lineage>
        <taxon>Eukaryota</taxon>
        <taxon>Viridiplantae</taxon>
        <taxon>Streptophyta</taxon>
        <taxon>Embryophyta</taxon>
        <taxon>Tracheophyta</taxon>
        <taxon>Spermatophyta</taxon>
        <taxon>Magnoliopsida</taxon>
        <taxon>Magnoliidae</taxon>
        <taxon>Laurales</taxon>
        <taxon>Lauraceae</taxon>
        <taxon>Persea</taxon>
    </lineage>
</organism>
<accession>A0ACC2KKP7</accession>
<protein>
    <submittedName>
        <fullName evidence="1">Uncharacterized protein</fullName>
    </submittedName>
</protein>